<dbReference type="PANTHER" id="PTHR12000:SF42">
    <property type="entry name" value="LEGUMAIN"/>
    <property type="match status" value="1"/>
</dbReference>
<dbReference type="Pfam" id="PF01650">
    <property type="entry name" value="Peptidase_C13"/>
    <property type="match status" value="1"/>
</dbReference>
<feature type="chain" id="PRO_5045083373" description="Clan CD, family C13, asparaginyl endopeptidase-like cysteine peptidase" evidence="2">
    <location>
        <begin position="20"/>
        <end position="390"/>
    </location>
</feature>
<evidence type="ECO:0000313" key="4">
    <source>
        <dbReference type="Proteomes" id="UP001470230"/>
    </source>
</evidence>
<proteinExistence type="inferred from homology"/>
<reference evidence="3 4" key="1">
    <citation type="submission" date="2024-04" db="EMBL/GenBank/DDBJ databases">
        <title>Tritrichomonas musculus Genome.</title>
        <authorList>
            <person name="Alves-Ferreira E."/>
            <person name="Grigg M."/>
            <person name="Lorenzi H."/>
            <person name="Galac M."/>
        </authorList>
    </citation>
    <scope>NUCLEOTIDE SEQUENCE [LARGE SCALE GENOMIC DNA]</scope>
    <source>
        <strain evidence="3 4">EAF2021</strain>
    </source>
</reference>
<accession>A0ABR2GQU0</accession>
<feature type="signal peptide" evidence="2">
    <location>
        <begin position="1"/>
        <end position="19"/>
    </location>
</feature>
<dbReference type="InterPro" id="IPR029030">
    <property type="entry name" value="Caspase-like_dom_sf"/>
</dbReference>
<evidence type="ECO:0000256" key="2">
    <source>
        <dbReference type="SAM" id="SignalP"/>
    </source>
</evidence>
<evidence type="ECO:0000313" key="3">
    <source>
        <dbReference type="EMBL" id="KAK8836308.1"/>
    </source>
</evidence>
<keyword evidence="2" id="KW-0732">Signal</keyword>
<dbReference type="SUPFAM" id="SSF52129">
    <property type="entry name" value="Caspase-like"/>
    <property type="match status" value="1"/>
</dbReference>
<protein>
    <recommendedName>
        <fullName evidence="5">Clan CD, family C13, asparaginyl endopeptidase-like cysteine peptidase</fullName>
    </recommendedName>
</protein>
<evidence type="ECO:0000256" key="1">
    <source>
        <dbReference type="ARBA" id="ARBA00009941"/>
    </source>
</evidence>
<dbReference type="PRINTS" id="PR00776">
    <property type="entry name" value="HEMOGLOBNASE"/>
</dbReference>
<gene>
    <name evidence="3" type="ORF">M9Y10_039642</name>
</gene>
<organism evidence="3 4">
    <name type="scientific">Tritrichomonas musculus</name>
    <dbReference type="NCBI Taxonomy" id="1915356"/>
    <lineage>
        <taxon>Eukaryota</taxon>
        <taxon>Metamonada</taxon>
        <taxon>Parabasalia</taxon>
        <taxon>Tritrichomonadida</taxon>
        <taxon>Tritrichomonadidae</taxon>
        <taxon>Tritrichomonas</taxon>
    </lineage>
</organism>
<dbReference type="PIRSF" id="PIRSF019663">
    <property type="entry name" value="Legumain"/>
    <property type="match status" value="1"/>
</dbReference>
<dbReference type="EMBL" id="JAPFFF010000066">
    <property type="protein sequence ID" value="KAK8836308.1"/>
    <property type="molecule type" value="Genomic_DNA"/>
</dbReference>
<keyword evidence="4" id="KW-1185">Reference proteome</keyword>
<dbReference type="PANTHER" id="PTHR12000">
    <property type="entry name" value="HEMOGLOBINASE FAMILY MEMBER"/>
    <property type="match status" value="1"/>
</dbReference>
<evidence type="ECO:0008006" key="5">
    <source>
        <dbReference type="Google" id="ProtNLM"/>
    </source>
</evidence>
<name>A0ABR2GQU0_9EUKA</name>
<dbReference type="InterPro" id="IPR001096">
    <property type="entry name" value="Peptidase_C13"/>
</dbReference>
<comment type="caution">
    <text evidence="3">The sequence shown here is derived from an EMBL/GenBank/DDBJ whole genome shotgun (WGS) entry which is preliminary data.</text>
</comment>
<dbReference type="Gene3D" id="3.40.50.1460">
    <property type="match status" value="1"/>
</dbReference>
<dbReference type="Proteomes" id="UP001470230">
    <property type="component" value="Unassembled WGS sequence"/>
</dbReference>
<sequence>MFLSLVSLASCARYAFLYAGSNEFINYRHQADIFTIYNQLLNRGFTKENIALYAYDDIATDPENPFQGQVFHSLDHKTNVYPGSSAINVKGNYVTADAFNNAIKYLPTTSEDYVFIYYDNHGGAGFLGTPYGNQIYWDDITRSFKKALSDNLYKKCLFVIEACYSGSIGKKVQVDNLAMITSANDQQSSYATVYDTSVGTYLTNEFTDYFIHIIDEKPSMTVGEFFNEIKSKMEMSSSCYYGDESIQEIQLEEFIGTPTKIFTSNVRNNIKSKPVTQREATETTLKQLASHPKASIRAKSRLQMLHRKAQTEKLDAVLEMIVENVDPNNFDKIMNDTESDASLSYLEIVRVFMKRFGDVNPDDFSKFNVLKALAASHTKNEIIQAIFEVI</sequence>
<comment type="similarity">
    <text evidence="1">Belongs to the peptidase C13 family.</text>
</comment>